<evidence type="ECO:0000313" key="3">
    <source>
        <dbReference type="Proteomes" id="UP000216339"/>
    </source>
</evidence>
<dbReference type="PROSITE" id="PS51257">
    <property type="entry name" value="PROKAR_LIPOPROTEIN"/>
    <property type="match status" value="1"/>
</dbReference>
<feature type="compositionally biased region" description="Pro residues" evidence="1">
    <location>
        <begin position="70"/>
        <end position="92"/>
    </location>
</feature>
<evidence type="ECO:0000313" key="2">
    <source>
        <dbReference type="EMBL" id="PAP78061.1"/>
    </source>
</evidence>
<accession>A0A271J3F8</accession>
<dbReference type="AlphaFoldDB" id="A0A271J3F8"/>
<evidence type="ECO:0000256" key="1">
    <source>
        <dbReference type="SAM" id="MobiDB-lite"/>
    </source>
</evidence>
<dbReference type="Proteomes" id="UP000216339">
    <property type="component" value="Unassembled WGS sequence"/>
</dbReference>
<comment type="caution">
    <text evidence="2">The sequence shown here is derived from an EMBL/GenBank/DDBJ whole genome shotgun (WGS) entry which is preliminary data.</text>
</comment>
<dbReference type="OrthoDB" id="1525302at2"/>
<feature type="region of interest" description="Disordered" evidence="1">
    <location>
        <begin position="17"/>
        <end position="98"/>
    </location>
</feature>
<sequence>MPPRLSLFLLLAVAACQSGDRSPPPTEAAAPASAEVRTDTPRVATPPTPFDAAEAVFDTTEPPETVVEIPPTPPSRRPDPAPRPSPPTPVPQGPAGNCDVRRTESFCFTYTGDGWTPETARAQCASAPDASFSAGACPTTARIATCTFTRDSAPGREIVYTYYSPYDPTLAALACPGTFERIE</sequence>
<proteinExistence type="predicted"/>
<protein>
    <submittedName>
        <fullName evidence="2">Uncharacterized protein</fullName>
    </submittedName>
</protein>
<gene>
    <name evidence="2" type="ORF">BSZ37_17265</name>
</gene>
<keyword evidence="3" id="KW-1185">Reference proteome</keyword>
<dbReference type="EMBL" id="MQWD01000001">
    <property type="protein sequence ID" value="PAP78061.1"/>
    <property type="molecule type" value="Genomic_DNA"/>
</dbReference>
<name>A0A271J3F8_9BACT</name>
<reference evidence="2 3" key="1">
    <citation type="submission" date="2016-11" db="EMBL/GenBank/DDBJ databases">
        <title>Study of marine rhodopsin-containing bacteria.</title>
        <authorList>
            <person name="Yoshizawa S."/>
            <person name="Kumagai Y."/>
            <person name="Kogure K."/>
        </authorList>
    </citation>
    <scope>NUCLEOTIDE SEQUENCE [LARGE SCALE GENOMIC DNA]</scope>
    <source>
        <strain evidence="2 3">SAORIC-28</strain>
    </source>
</reference>
<organism evidence="2 3">
    <name type="scientific">Rubrivirga marina</name>
    <dbReference type="NCBI Taxonomy" id="1196024"/>
    <lineage>
        <taxon>Bacteria</taxon>
        <taxon>Pseudomonadati</taxon>
        <taxon>Rhodothermota</taxon>
        <taxon>Rhodothermia</taxon>
        <taxon>Rhodothermales</taxon>
        <taxon>Rubricoccaceae</taxon>
        <taxon>Rubrivirga</taxon>
    </lineage>
</organism>
<feature type="compositionally biased region" description="Low complexity" evidence="1">
    <location>
        <begin position="59"/>
        <end position="69"/>
    </location>
</feature>
<dbReference type="RefSeq" id="WP_095511732.1">
    <property type="nucleotide sequence ID" value="NZ_MQWD01000001.1"/>
</dbReference>